<feature type="region of interest" description="Disordered" evidence="1">
    <location>
        <begin position="57"/>
        <end position="86"/>
    </location>
</feature>
<reference evidence="2" key="2">
    <citation type="submission" date="2024-07" db="EMBL/GenBank/DDBJ databases">
        <title>Streptomyces haneummycinica sp. nov., a new antibiotic-producing actinobacterium isolated from marine sediment.</title>
        <authorList>
            <person name="Uemura M."/>
            <person name="Hamada M."/>
            <person name="Hirano S."/>
            <person name="Kobayashi K."/>
            <person name="Ohshiro T."/>
            <person name="Kobayashi T."/>
            <person name="Terahara T."/>
        </authorList>
    </citation>
    <scope>NUCLEOTIDE SEQUENCE</scope>
    <source>
        <strain evidence="2">KM77-8</strain>
    </source>
</reference>
<proteinExistence type="predicted"/>
<organism evidence="2">
    <name type="scientific">Streptomyces haneummycinicus</name>
    <dbReference type="NCBI Taxonomy" id="3074435"/>
    <lineage>
        <taxon>Bacteria</taxon>
        <taxon>Bacillati</taxon>
        <taxon>Actinomycetota</taxon>
        <taxon>Actinomycetes</taxon>
        <taxon>Kitasatosporales</taxon>
        <taxon>Streptomycetaceae</taxon>
        <taxon>Streptomyces</taxon>
    </lineage>
</organism>
<dbReference type="EMBL" id="AP035768">
    <property type="protein sequence ID" value="BFO16280.1"/>
    <property type="molecule type" value="Genomic_DNA"/>
</dbReference>
<evidence type="ECO:0000313" key="2">
    <source>
        <dbReference type="EMBL" id="BFO16280.1"/>
    </source>
</evidence>
<reference evidence="2" key="1">
    <citation type="submission" date="2024-06" db="EMBL/GenBank/DDBJ databases">
        <authorList>
            <consortium name="consrtm"/>
            <person name="Uemura M."/>
            <person name="Terahara T."/>
        </authorList>
    </citation>
    <scope>NUCLEOTIDE SEQUENCE</scope>
    <source>
        <strain evidence="2">KM77-8</strain>
    </source>
</reference>
<gene>
    <name evidence="2" type="ORF">SHKM778_26680</name>
</gene>
<protein>
    <submittedName>
        <fullName evidence="2">Uncharacterized protein</fullName>
    </submittedName>
</protein>
<feature type="compositionally biased region" description="Low complexity" evidence="1">
    <location>
        <begin position="58"/>
        <end position="72"/>
    </location>
</feature>
<accession>A0AAT9HFS6</accession>
<sequence>MAQLGGGQQLVSGLPHGPALFGAEFGQEHGLQQTVHLQGVRPGSVLTRENWLRSRTARLSLTDSRSSGSTSGVMLTPRPPRRMERGMGSGAMLAQMSRSWRAPGLFALIRSSEMSQAAATETG</sequence>
<dbReference type="AlphaFoldDB" id="A0AAT9HFS6"/>
<evidence type="ECO:0000256" key="1">
    <source>
        <dbReference type="SAM" id="MobiDB-lite"/>
    </source>
</evidence>
<name>A0AAT9HFS6_9ACTN</name>